<evidence type="ECO:0000256" key="1">
    <source>
        <dbReference type="SAM" id="Phobius"/>
    </source>
</evidence>
<dbReference type="InterPro" id="IPR029039">
    <property type="entry name" value="Flavoprotein-like_sf"/>
</dbReference>
<proteinExistence type="predicted"/>
<keyword evidence="1" id="KW-1133">Transmembrane helix</keyword>
<dbReference type="EMBL" id="REFV01000001">
    <property type="protein sequence ID" value="RMB64135.1"/>
    <property type="molecule type" value="Genomic_DNA"/>
</dbReference>
<sequence>MIKWISLSDFWKAILVGVGIMLVLWLVVSLFVMRKAEAIVWETGAHTASRNAIIIYNPDPFYNLDEQVCKAFATTLSNSNWYAQVLTVKAIEESNLAQADLIVFCTNTYNWAPDTATMDFLKTQNLDGMKCVALTLGMGTTDRAQRILEETIESRGGELLGSKAYWLGKPNAEPGVVAPNVHIAKLLVAEFADEILKSF</sequence>
<protein>
    <recommendedName>
        <fullName evidence="4">Flavodoxin-like domain-containing protein</fullName>
    </recommendedName>
</protein>
<dbReference type="AlphaFoldDB" id="A0A3M0GGS5"/>
<dbReference type="Proteomes" id="UP000281985">
    <property type="component" value="Unassembled WGS sequence"/>
</dbReference>
<organism evidence="2 3">
    <name type="scientific">Dokdonia sinensis</name>
    <dbReference type="NCBI Taxonomy" id="2479847"/>
    <lineage>
        <taxon>Bacteria</taxon>
        <taxon>Pseudomonadati</taxon>
        <taxon>Bacteroidota</taxon>
        <taxon>Flavobacteriia</taxon>
        <taxon>Flavobacteriales</taxon>
        <taxon>Flavobacteriaceae</taxon>
        <taxon>Dokdonia</taxon>
    </lineage>
</organism>
<evidence type="ECO:0008006" key="4">
    <source>
        <dbReference type="Google" id="ProtNLM"/>
    </source>
</evidence>
<keyword evidence="3" id="KW-1185">Reference proteome</keyword>
<accession>A0A3M0GGS5</accession>
<reference evidence="2 3" key="1">
    <citation type="submission" date="2018-10" db="EMBL/GenBank/DDBJ databases">
        <title>Dokdonia luteus sp. nov., isolated from sea water.</title>
        <authorList>
            <person name="Zhou L.Y."/>
            <person name="Du Z.J."/>
        </authorList>
    </citation>
    <scope>NUCLEOTIDE SEQUENCE [LARGE SCALE GENOMIC DNA]</scope>
    <source>
        <strain evidence="2 3">SH27</strain>
    </source>
</reference>
<dbReference type="Gene3D" id="3.40.50.360">
    <property type="match status" value="1"/>
</dbReference>
<name>A0A3M0GGS5_9FLAO</name>
<comment type="caution">
    <text evidence="2">The sequence shown here is derived from an EMBL/GenBank/DDBJ whole genome shotgun (WGS) entry which is preliminary data.</text>
</comment>
<evidence type="ECO:0000313" key="3">
    <source>
        <dbReference type="Proteomes" id="UP000281985"/>
    </source>
</evidence>
<keyword evidence="1" id="KW-0812">Transmembrane</keyword>
<gene>
    <name evidence="2" type="ORF">EAX61_01795</name>
</gene>
<keyword evidence="1" id="KW-0472">Membrane</keyword>
<dbReference type="SUPFAM" id="SSF52218">
    <property type="entry name" value="Flavoproteins"/>
    <property type="match status" value="1"/>
</dbReference>
<evidence type="ECO:0000313" key="2">
    <source>
        <dbReference type="EMBL" id="RMB64135.1"/>
    </source>
</evidence>
<feature type="transmembrane region" description="Helical" evidence="1">
    <location>
        <begin position="13"/>
        <end position="33"/>
    </location>
</feature>